<keyword evidence="2" id="KW-1185">Reference proteome</keyword>
<protein>
    <submittedName>
        <fullName evidence="1">Uncharacterized protein</fullName>
    </submittedName>
</protein>
<dbReference type="Proteomes" id="UP000298714">
    <property type="component" value="Chromosome"/>
</dbReference>
<proteinExistence type="predicted"/>
<dbReference type="RefSeq" id="WP_222872789.1">
    <property type="nucleotide sequence ID" value="NZ_CP039704.1"/>
</dbReference>
<evidence type="ECO:0000313" key="2">
    <source>
        <dbReference type="Proteomes" id="UP000298714"/>
    </source>
</evidence>
<dbReference type="EMBL" id="CP039704">
    <property type="protein sequence ID" value="QCI79945.1"/>
    <property type="molecule type" value="Genomic_DNA"/>
</dbReference>
<organism evidence="1 2">
    <name type="scientific">Hankyongella ginsenosidimutans</name>
    <dbReference type="NCBI Taxonomy" id="1763828"/>
    <lineage>
        <taxon>Bacteria</taxon>
        <taxon>Pseudomonadati</taxon>
        <taxon>Pseudomonadota</taxon>
        <taxon>Alphaproteobacteria</taxon>
        <taxon>Sphingomonadales</taxon>
        <taxon>Sphingomonadaceae</taxon>
        <taxon>Hankyongella</taxon>
    </lineage>
</organism>
<gene>
    <name evidence="1" type="ORF">E6W36_11810</name>
</gene>
<evidence type="ECO:0000313" key="1">
    <source>
        <dbReference type="EMBL" id="QCI79945.1"/>
    </source>
</evidence>
<dbReference type="AlphaFoldDB" id="A0A4D7C7H6"/>
<sequence length="253" mass="27041">MTELDIEDGAAITGAATSSLTASKIKVSSGSSIRLPGGTIGIDERLPEVFTVDNTLSIGIRNLSDILTPSVDDDGNTVYVEEDRLTQEAIDGLGDNTRGLSTQSSNIDVANSLNPLYFLGDLDSSVGLQIESGGIVDLSGASLRNPRARVNPFTQNLLRTGRIVSGGSLDIQYFTIGESFPDIFNFSDINQNLLVSGVSRVRRPATTALTAWRASQYWRKARCWISPAYRTPSTSWMPPGVMCPRVNGAPAAA</sequence>
<dbReference type="KEGG" id="hgn:E6W36_11810"/>
<reference evidence="2" key="1">
    <citation type="submission" date="2019-04" db="EMBL/GenBank/DDBJ databases">
        <title>Complete genome sequence of Sphingomonas sp. W1-2-3.</title>
        <authorList>
            <person name="Im W.T."/>
        </authorList>
    </citation>
    <scope>NUCLEOTIDE SEQUENCE [LARGE SCALE GENOMIC DNA]</scope>
    <source>
        <strain evidence="2">W1-2-3</strain>
    </source>
</reference>
<accession>A0A4D7C7H6</accession>
<name>A0A4D7C7H6_9SPHN</name>